<dbReference type="Pfam" id="PF05988">
    <property type="entry name" value="DUF899"/>
    <property type="match status" value="1"/>
</dbReference>
<gene>
    <name evidence="2" type="ORF">SAMN05444167_2572</name>
</gene>
<organism evidence="2 3">
    <name type="scientific">Terriglobus roseus</name>
    <dbReference type="NCBI Taxonomy" id="392734"/>
    <lineage>
        <taxon>Bacteria</taxon>
        <taxon>Pseudomonadati</taxon>
        <taxon>Acidobacteriota</taxon>
        <taxon>Terriglobia</taxon>
        <taxon>Terriglobales</taxon>
        <taxon>Acidobacteriaceae</taxon>
        <taxon>Terriglobus</taxon>
    </lineage>
</organism>
<dbReference type="EMBL" id="LT629690">
    <property type="protein sequence ID" value="SDF50523.1"/>
    <property type="molecule type" value="Genomic_DNA"/>
</dbReference>
<evidence type="ECO:0000313" key="3">
    <source>
        <dbReference type="Proteomes" id="UP000182427"/>
    </source>
</evidence>
<keyword evidence="3" id="KW-1185">Reference proteome</keyword>
<dbReference type="AlphaFoldDB" id="A0A1G7LM97"/>
<evidence type="ECO:0000256" key="1">
    <source>
        <dbReference type="SAM" id="MobiDB-lite"/>
    </source>
</evidence>
<dbReference type="RefSeq" id="WP_083345488.1">
    <property type="nucleotide sequence ID" value="NZ_LT629690.1"/>
</dbReference>
<dbReference type="Proteomes" id="UP000182427">
    <property type="component" value="Chromosome I"/>
</dbReference>
<sequence length="245" mass="27842">MSLTPATELAAKNKAHHPNESPAYREARNKLLAEEIELRRHIAEVAEKRRALPMGGEIPEDFTIVGPNGPVKFSSLFGDKDTLLVYSYMYGPQRKRPCPMCTSMLSSWEAAARNFMQKASLAVFARSPIERLEDWKKERGWKFLKLYSDSDGAYTRTYVSPEDADVPGMNVFARRNGRIYHFWAPEMSMEMNDPEQDPRGAPDPDTLWTMFDMTPEGRDPKWYPSLDGVGGVLHQIDLDANPPTK</sequence>
<feature type="region of interest" description="Disordered" evidence="1">
    <location>
        <begin position="1"/>
        <end position="23"/>
    </location>
</feature>
<evidence type="ECO:0000313" key="2">
    <source>
        <dbReference type="EMBL" id="SDF50523.1"/>
    </source>
</evidence>
<dbReference type="SUPFAM" id="SSF52833">
    <property type="entry name" value="Thioredoxin-like"/>
    <property type="match status" value="1"/>
</dbReference>
<name>A0A1G7LM97_9BACT</name>
<accession>A0A1G7LM97</accession>
<reference evidence="3" key="1">
    <citation type="submission" date="2016-10" db="EMBL/GenBank/DDBJ databases">
        <authorList>
            <person name="Varghese N."/>
            <person name="Submissions S."/>
        </authorList>
    </citation>
    <scope>NUCLEOTIDE SEQUENCE [LARGE SCALE GENOMIC DNA]</scope>
    <source>
        <strain evidence="3">GAS232</strain>
    </source>
</reference>
<dbReference type="Gene3D" id="3.40.30.10">
    <property type="entry name" value="Glutaredoxin"/>
    <property type="match status" value="1"/>
</dbReference>
<protein>
    <submittedName>
        <fullName evidence="2">Predicted dithiol-disulfide oxidoreductase, DUF899 family</fullName>
    </submittedName>
</protein>
<proteinExistence type="predicted"/>
<dbReference type="OrthoDB" id="7335590at2"/>
<dbReference type="InterPro" id="IPR036249">
    <property type="entry name" value="Thioredoxin-like_sf"/>
</dbReference>
<dbReference type="InterPro" id="IPR010296">
    <property type="entry name" value="DUF899_thioredox"/>
</dbReference>